<feature type="compositionally biased region" description="Pro residues" evidence="1">
    <location>
        <begin position="300"/>
        <end position="312"/>
    </location>
</feature>
<keyword evidence="4" id="KW-1185">Reference proteome</keyword>
<evidence type="ECO:0000256" key="2">
    <source>
        <dbReference type="SAM" id="Phobius"/>
    </source>
</evidence>
<feature type="compositionally biased region" description="Polar residues" evidence="1">
    <location>
        <begin position="273"/>
        <end position="282"/>
    </location>
</feature>
<sequence>MTSTAGLNRNGGTFVAPLGRGSVDSAKTSEEDEAFFATGDADTRQQQHLHQYPPGWTKSFKNVFTKSSGRKLLLMAKDLEKMYAYVEGTTASALIFYGSLRFGGKTPALLASLVTGAAASSFVSAASTSGLSAGTTSADMSDIGSGKKGGTTSVPGDRTDDATWTLLVWIISIGVAMVVAWIVWLSPLWVLLNLLVWAESMSRSRRRGSSGSPNIQATGAVAAAPNMPARSIRRRHARRSPRHARPAPPAAAPPTAAPPTAGHGHGPAMLATAASTVPNTRPSHVETPGTPAPANTGPAQPVPNALPAPGPEPRLGRGRRRAMRRLFRGISLASMVAKVKEAASDVDVDEVVSSVGEFFADVGLAVVG</sequence>
<keyword evidence="2" id="KW-0472">Membrane</keyword>
<feature type="region of interest" description="Disordered" evidence="1">
    <location>
        <begin position="204"/>
        <end position="318"/>
    </location>
</feature>
<dbReference type="Proteomes" id="UP000002630">
    <property type="component" value="Linkage Group LG30"/>
</dbReference>
<proteinExistence type="predicted"/>
<evidence type="ECO:0000313" key="4">
    <source>
        <dbReference type="Proteomes" id="UP000002630"/>
    </source>
</evidence>
<dbReference type="InParanoid" id="D7FU55"/>
<feature type="compositionally biased region" description="Low complexity" evidence="1">
    <location>
        <begin position="258"/>
        <end position="268"/>
    </location>
</feature>
<dbReference type="AlphaFoldDB" id="D7FU55"/>
<feature type="transmembrane region" description="Helical" evidence="2">
    <location>
        <begin position="107"/>
        <end position="127"/>
    </location>
</feature>
<dbReference type="EMBL" id="FN648449">
    <property type="protein sequence ID" value="CBJ31582.1"/>
    <property type="molecule type" value="Genomic_DNA"/>
</dbReference>
<dbReference type="EMBL" id="FN649755">
    <property type="protein sequence ID" value="CBJ31582.1"/>
    <property type="molecule type" value="Genomic_DNA"/>
</dbReference>
<accession>D7FU55</accession>
<feature type="transmembrane region" description="Helical" evidence="2">
    <location>
        <begin position="166"/>
        <end position="197"/>
    </location>
</feature>
<feature type="compositionally biased region" description="Basic residues" evidence="1">
    <location>
        <begin position="231"/>
        <end position="245"/>
    </location>
</feature>
<evidence type="ECO:0000313" key="3">
    <source>
        <dbReference type="EMBL" id="CBJ31582.1"/>
    </source>
</evidence>
<name>D7FU55_ECTSI</name>
<keyword evidence="2" id="KW-1133">Transmembrane helix</keyword>
<feature type="region of interest" description="Disordered" evidence="1">
    <location>
        <begin position="129"/>
        <end position="156"/>
    </location>
</feature>
<evidence type="ECO:0000256" key="1">
    <source>
        <dbReference type="SAM" id="MobiDB-lite"/>
    </source>
</evidence>
<feature type="compositionally biased region" description="Pro residues" evidence="1">
    <location>
        <begin position="246"/>
        <end position="257"/>
    </location>
</feature>
<feature type="compositionally biased region" description="Low complexity" evidence="1">
    <location>
        <begin position="129"/>
        <end position="138"/>
    </location>
</feature>
<gene>
    <name evidence="3" type="ORF">Esi_0266_0010</name>
</gene>
<organism evidence="3 4">
    <name type="scientific">Ectocarpus siliculosus</name>
    <name type="common">Brown alga</name>
    <name type="synonym">Conferva siliculosa</name>
    <dbReference type="NCBI Taxonomy" id="2880"/>
    <lineage>
        <taxon>Eukaryota</taxon>
        <taxon>Sar</taxon>
        <taxon>Stramenopiles</taxon>
        <taxon>Ochrophyta</taxon>
        <taxon>PX clade</taxon>
        <taxon>Phaeophyceae</taxon>
        <taxon>Ectocarpales</taxon>
        <taxon>Ectocarpaceae</taxon>
        <taxon>Ectocarpus</taxon>
    </lineage>
</organism>
<feature type="compositionally biased region" description="Low complexity" evidence="1">
    <location>
        <begin position="287"/>
        <end position="299"/>
    </location>
</feature>
<keyword evidence="2" id="KW-0812">Transmembrane</keyword>
<reference evidence="3 4" key="1">
    <citation type="journal article" date="2010" name="Nature">
        <title>The Ectocarpus genome and the independent evolution of multicellularity in brown algae.</title>
        <authorList>
            <person name="Cock J.M."/>
            <person name="Sterck L."/>
            <person name="Rouze P."/>
            <person name="Scornet D."/>
            <person name="Allen A.E."/>
            <person name="Amoutzias G."/>
            <person name="Anthouard V."/>
            <person name="Artiguenave F."/>
            <person name="Aury J.M."/>
            <person name="Badger J.H."/>
            <person name="Beszteri B."/>
            <person name="Billiau K."/>
            <person name="Bonnet E."/>
            <person name="Bothwell J.H."/>
            <person name="Bowler C."/>
            <person name="Boyen C."/>
            <person name="Brownlee C."/>
            <person name="Carrano C.J."/>
            <person name="Charrier B."/>
            <person name="Cho G.Y."/>
            <person name="Coelho S.M."/>
            <person name="Collen J."/>
            <person name="Corre E."/>
            <person name="Da Silva C."/>
            <person name="Delage L."/>
            <person name="Delaroque N."/>
            <person name="Dittami S.M."/>
            <person name="Doulbeau S."/>
            <person name="Elias M."/>
            <person name="Farnham G."/>
            <person name="Gachon C.M."/>
            <person name="Gschloessl B."/>
            <person name="Heesch S."/>
            <person name="Jabbari K."/>
            <person name="Jubin C."/>
            <person name="Kawai H."/>
            <person name="Kimura K."/>
            <person name="Kloareg B."/>
            <person name="Kupper F.C."/>
            <person name="Lang D."/>
            <person name="Le Bail A."/>
            <person name="Leblanc C."/>
            <person name="Lerouge P."/>
            <person name="Lohr M."/>
            <person name="Lopez P.J."/>
            <person name="Martens C."/>
            <person name="Maumus F."/>
            <person name="Michel G."/>
            <person name="Miranda-Saavedra D."/>
            <person name="Morales J."/>
            <person name="Moreau H."/>
            <person name="Motomura T."/>
            <person name="Nagasato C."/>
            <person name="Napoli C.A."/>
            <person name="Nelson D.R."/>
            <person name="Nyvall-Collen P."/>
            <person name="Peters A.F."/>
            <person name="Pommier C."/>
            <person name="Potin P."/>
            <person name="Poulain J."/>
            <person name="Quesneville H."/>
            <person name="Read B."/>
            <person name="Rensing S.A."/>
            <person name="Ritter A."/>
            <person name="Rousvoal S."/>
            <person name="Samanta M."/>
            <person name="Samson G."/>
            <person name="Schroeder D.C."/>
            <person name="Segurens B."/>
            <person name="Strittmatter M."/>
            <person name="Tonon T."/>
            <person name="Tregear J.W."/>
            <person name="Valentin K."/>
            <person name="von Dassow P."/>
            <person name="Yamagishi T."/>
            <person name="Van de Peer Y."/>
            <person name="Wincker P."/>
        </authorList>
    </citation>
    <scope>NUCLEOTIDE SEQUENCE [LARGE SCALE GENOMIC DNA]</scope>
    <source>
        <strain evidence="4">Ec32 / CCAP1310/4</strain>
    </source>
</reference>
<dbReference type="OrthoDB" id="10515637at2759"/>
<protein>
    <submittedName>
        <fullName evidence="3">Uncharacterized protein</fullName>
    </submittedName>
</protein>